<reference evidence="3 4" key="1">
    <citation type="submission" date="2019-12" db="EMBL/GenBank/DDBJ databases">
        <title>Novel species isolated from a subtropical stream in China.</title>
        <authorList>
            <person name="Lu H."/>
        </authorList>
    </citation>
    <scope>NUCLEOTIDE SEQUENCE [LARGE SCALE GENOMIC DNA]</scope>
    <source>
        <strain evidence="3 4">FT107W</strain>
    </source>
</reference>
<evidence type="ECO:0000256" key="1">
    <source>
        <dbReference type="SAM" id="MobiDB-lite"/>
    </source>
</evidence>
<protein>
    <submittedName>
        <fullName evidence="3">Uncharacterized protein</fullName>
    </submittedName>
</protein>
<organism evidence="3 4">
    <name type="scientific">Duganella vulcania</name>
    <dbReference type="NCBI Taxonomy" id="2692166"/>
    <lineage>
        <taxon>Bacteria</taxon>
        <taxon>Pseudomonadati</taxon>
        <taxon>Pseudomonadota</taxon>
        <taxon>Betaproteobacteria</taxon>
        <taxon>Burkholderiales</taxon>
        <taxon>Oxalobacteraceae</taxon>
        <taxon>Telluria group</taxon>
        <taxon>Duganella</taxon>
    </lineage>
</organism>
<gene>
    <name evidence="3" type="ORF">GTP81_16620</name>
</gene>
<feature type="compositionally biased region" description="Low complexity" evidence="1">
    <location>
        <begin position="88"/>
        <end position="117"/>
    </location>
</feature>
<name>A0A845HPK4_9BURK</name>
<sequence>MQRQDDRPPKGGRPSLLSSEQQAEAERQRILSTLDSKPAAAAPAKAAGKPPGKRSGLLVWGAAGAGVLAIVGGTLVWMSNTPDEDSLPPAVAATPAPQPAPAAATPASTESEVSTAAILEDATSANSAAEGKLPSLKEMLTAPAKPASGSDELKQALERPQAKSQQVAKVEHKPEHKTDRKAERKAEHKPERKADNARLAQKAPAKEKEKGKLPDNDVTLITALMAHLQTRPPVKKTSTPAEQLKTCKQYNAAGEEQCRARLCAADAKKEPECKAAPAAKTASNS</sequence>
<dbReference type="RefSeq" id="WP_161090934.1">
    <property type="nucleotide sequence ID" value="NZ_WWCV01000029.1"/>
</dbReference>
<dbReference type="Proteomes" id="UP000484875">
    <property type="component" value="Unassembled WGS sequence"/>
</dbReference>
<feature type="compositionally biased region" description="Basic and acidic residues" evidence="1">
    <location>
        <begin position="169"/>
        <end position="196"/>
    </location>
</feature>
<proteinExistence type="predicted"/>
<dbReference type="AlphaFoldDB" id="A0A845HPK4"/>
<feature type="compositionally biased region" description="Low complexity" evidence="1">
    <location>
        <begin position="37"/>
        <end position="50"/>
    </location>
</feature>
<keyword evidence="2" id="KW-1133">Transmembrane helix</keyword>
<keyword evidence="4" id="KW-1185">Reference proteome</keyword>
<feature type="compositionally biased region" description="Basic and acidic residues" evidence="1">
    <location>
        <begin position="151"/>
        <end position="161"/>
    </location>
</feature>
<evidence type="ECO:0000313" key="3">
    <source>
        <dbReference type="EMBL" id="MYN18376.1"/>
    </source>
</evidence>
<keyword evidence="2" id="KW-0812">Transmembrane</keyword>
<feature type="region of interest" description="Disordered" evidence="1">
    <location>
        <begin position="78"/>
        <end position="216"/>
    </location>
</feature>
<accession>A0A845HPK4</accession>
<evidence type="ECO:0000313" key="4">
    <source>
        <dbReference type="Proteomes" id="UP000484875"/>
    </source>
</evidence>
<keyword evidence="2" id="KW-0472">Membrane</keyword>
<comment type="caution">
    <text evidence="3">The sequence shown here is derived from an EMBL/GenBank/DDBJ whole genome shotgun (WGS) entry which is preliminary data.</text>
</comment>
<feature type="region of interest" description="Disordered" evidence="1">
    <location>
        <begin position="1"/>
        <end position="57"/>
    </location>
</feature>
<feature type="transmembrane region" description="Helical" evidence="2">
    <location>
        <begin position="57"/>
        <end position="78"/>
    </location>
</feature>
<feature type="compositionally biased region" description="Basic and acidic residues" evidence="1">
    <location>
        <begin position="204"/>
        <end position="215"/>
    </location>
</feature>
<dbReference type="EMBL" id="WWCV01000029">
    <property type="protein sequence ID" value="MYN18376.1"/>
    <property type="molecule type" value="Genomic_DNA"/>
</dbReference>
<evidence type="ECO:0000256" key="2">
    <source>
        <dbReference type="SAM" id="Phobius"/>
    </source>
</evidence>